<dbReference type="Proteomes" id="UP000002429">
    <property type="component" value="Chromosome"/>
</dbReference>
<accession>D3DY30</accession>
<evidence type="ECO:0000313" key="1">
    <source>
        <dbReference type="EMBL" id="ADC45200.1"/>
    </source>
</evidence>
<name>D3DY30_CUPMC</name>
<organism evidence="1 2">
    <name type="scientific">Cupriavidus metallidurans (strain ATCC 43123 / DSM 2839 / NBRC 102507 / CH34)</name>
    <name type="common">Ralstonia metallidurans</name>
    <dbReference type="NCBI Taxonomy" id="266264"/>
    <lineage>
        <taxon>Bacteria</taxon>
        <taxon>Pseudomonadati</taxon>
        <taxon>Pseudomonadota</taxon>
        <taxon>Betaproteobacteria</taxon>
        <taxon>Burkholderiales</taxon>
        <taxon>Burkholderiaceae</taxon>
        <taxon>Cupriavidus</taxon>
    </lineage>
</organism>
<dbReference type="HOGENOM" id="CLU_3426662_0_0_4"/>
<proteinExistence type="predicted"/>
<sequence>MMLTGGVGLSPMAWPPLCIYL</sequence>
<dbReference type="EMBL" id="CP000352">
    <property type="protein sequence ID" value="ADC45200.1"/>
    <property type="molecule type" value="Genomic_DNA"/>
</dbReference>
<evidence type="ECO:0000313" key="2">
    <source>
        <dbReference type="Proteomes" id="UP000002429"/>
    </source>
</evidence>
<reference evidence="2" key="1">
    <citation type="journal article" date="2010" name="PLoS ONE">
        <title>The complete genome sequence of Cupriavidus metallidurans strain CH34, a master survivalist in harsh and anthropogenic environments.</title>
        <authorList>
            <person name="Janssen P.J."/>
            <person name="Van Houdt R."/>
            <person name="Moors H."/>
            <person name="Monsieurs P."/>
            <person name="Morin N."/>
            <person name="Michaux A."/>
            <person name="Benotmane M.A."/>
            <person name="Leys N."/>
            <person name="Vallaeys T."/>
            <person name="Lapidus A."/>
            <person name="Monchy S."/>
            <person name="Medigue C."/>
            <person name="Taghavi S."/>
            <person name="McCorkle S."/>
            <person name="Dunn J."/>
            <person name="van der Lelie D."/>
            <person name="Mergeay M."/>
        </authorList>
    </citation>
    <scope>NUCLEOTIDE SEQUENCE [LARGE SCALE GENOMIC DNA]</scope>
    <source>
        <strain evidence="2">ATCC 43123 / DSM 2839 / NBRC 102507 / CH34</strain>
    </source>
</reference>
<keyword evidence="2" id="KW-1185">Reference proteome</keyword>
<gene>
    <name evidence="1" type="ordered locus">Rmet_6599</name>
</gene>
<dbReference type="AlphaFoldDB" id="D3DY30"/>
<protein>
    <submittedName>
        <fullName evidence="1">Uncharacterized protein</fullName>
    </submittedName>
</protein>
<dbReference type="KEGG" id="rme:Rmet_6599"/>